<sequence length="293" mass="31595">MNHAEPSPVVPGVRPIGVPGWVHARPRESQTFREFYSQLFSWEWRTVAGSVPGEQRFIASSHRRPVASISSGPQEVTGATNDIPTRWSVCFTSNDLRETTQKILTAGGSTVCQDSVAREPHQLLVAEARDSNGGLFTVLSEASIPPDSAPAGPAAVTWAELVTKDVHRSTEFYEEVFDLGDMGLDGVNAGYQTLTKDDQSWAGVVDVSQRFPNGLSTIQGNPAPQWVPWFGVTDLHESVAIVTKLGGRVVLDPLELMPGLALCVVQGLEGELFTLHEEDFGPGPDATAAAIEH</sequence>
<dbReference type="Proteomes" id="UP000000492">
    <property type="component" value="Chromosome"/>
</dbReference>
<dbReference type="SUPFAM" id="SSF54593">
    <property type="entry name" value="Glyoxalase/Bleomycin resistance protein/Dihydroxybiphenyl dioxygenase"/>
    <property type="match status" value="2"/>
</dbReference>
<protein>
    <recommendedName>
        <fullName evidence="3">VOC domain-containing protein</fullName>
    </recommendedName>
</protein>
<evidence type="ECO:0008006" key="3">
    <source>
        <dbReference type="Google" id="ProtNLM"/>
    </source>
</evidence>
<dbReference type="PANTHER" id="PTHR33993:SF14">
    <property type="entry name" value="GB|AAF24581.1"/>
    <property type="match status" value="1"/>
</dbReference>
<reference evidence="1 2" key="1">
    <citation type="journal article" date="2012" name="BMC Genomics">
        <title>Complete genome sequence, lifestyle, and multi-drug resistance of the human pathogen Corynebacterium resistens DSM 45100 isolated from blood samples of a leukemia patient.</title>
        <authorList>
            <person name="Schroder J."/>
            <person name="Maus I."/>
            <person name="Meyer K."/>
            <person name="Wordemann S."/>
            <person name="Blom J."/>
            <person name="Jaenicke S."/>
            <person name="Schneider J."/>
            <person name="Trost E."/>
            <person name="Tauch A."/>
        </authorList>
    </citation>
    <scope>NUCLEOTIDE SEQUENCE [LARGE SCALE GENOMIC DNA]</scope>
    <source>
        <strain evidence="2">DSM 45100 / JCM 12819 / CCUG 50093 / GTC 2026 / SICGH 158</strain>
    </source>
</reference>
<dbReference type="InterPro" id="IPR029068">
    <property type="entry name" value="Glyas_Bleomycin-R_OHBP_Dase"/>
</dbReference>
<name>F8E266_CORRG</name>
<dbReference type="HOGENOM" id="CLU_949026_0_0_11"/>
<proteinExistence type="predicted"/>
<dbReference type="STRING" id="662755.CRES_1027"/>
<keyword evidence="2" id="KW-1185">Reference proteome</keyword>
<gene>
    <name evidence="1" type="ordered locus">CRES_1027</name>
</gene>
<evidence type="ECO:0000313" key="1">
    <source>
        <dbReference type="EMBL" id="AEI09383.1"/>
    </source>
</evidence>
<dbReference type="KEGG" id="crd:CRES_1027"/>
<organism evidence="1 2">
    <name type="scientific">Corynebacterium resistens (strain DSM 45100 / JCM 12819 / GTC 2026 / SICGH 158)</name>
    <dbReference type="NCBI Taxonomy" id="662755"/>
    <lineage>
        <taxon>Bacteria</taxon>
        <taxon>Bacillati</taxon>
        <taxon>Actinomycetota</taxon>
        <taxon>Actinomycetes</taxon>
        <taxon>Mycobacteriales</taxon>
        <taxon>Corynebacteriaceae</taxon>
        <taxon>Corynebacterium</taxon>
    </lineage>
</organism>
<evidence type="ECO:0000313" key="2">
    <source>
        <dbReference type="Proteomes" id="UP000000492"/>
    </source>
</evidence>
<accession>F8E266</accession>
<dbReference type="RefSeq" id="WP_013888398.1">
    <property type="nucleotide sequence ID" value="NC_015673.1"/>
</dbReference>
<dbReference type="AlphaFoldDB" id="F8E266"/>
<dbReference type="Gene3D" id="3.10.180.10">
    <property type="entry name" value="2,3-Dihydroxybiphenyl 1,2-Dioxygenase, domain 1"/>
    <property type="match status" value="2"/>
</dbReference>
<dbReference type="PANTHER" id="PTHR33993">
    <property type="entry name" value="GLYOXALASE-RELATED"/>
    <property type="match status" value="1"/>
</dbReference>
<dbReference type="EMBL" id="CP002857">
    <property type="protein sequence ID" value="AEI09383.1"/>
    <property type="molecule type" value="Genomic_DNA"/>
</dbReference>
<dbReference type="InterPro" id="IPR052164">
    <property type="entry name" value="Anthracycline_SecMetBiosynth"/>
</dbReference>
<dbReference type="OrthoDB" id="9793039at2"/>